<accession>A0A0H1BA87</accession>
<protein>
    <submittedName>
        <fullName evidence="1">Uncharacterized protein</fullName>
    </submittedName>
</protein>
<evidence type="ECO:0000313" key="1">
    <source>
        <dbReference type="EMBL" id="KLJ08344.1"/>
    </source>
</evidence>
<dbReference type="EMBL" id="LDEV01002614">
    <property type="protein sequence ID" value="KLJ08344.1"/>
    <property type="molecule type" value="Genomic_DNA"/>
</dbReference>
<evidence type="ECO:0000313" key="2">
    <source>
        <dbReference type="Proteomes" id="UP000053573"/>
    </source>
</evidence>
<reference evidence="2" key="1">
    <citation type="journal article" date="2015" name="PLoS Genet.">
        <title>The dynamic genome and transcriptome of the human fungal pathogen Blastomyces and close relative Emmonsia.</title>
        <authorList>
            <person name="Munoz J.F."/>
            <person name="Gauthier G.M."/>
            <person name="Desjardins C.A."/>
            <person name="Gallo J.E."/>
            <person name="Holder J."/>
            <person name="Sullivan T.D."/>
            <person name="Marty A.J."/>
            <person name="Carmen J.C."/>
            <person name="Chen Z."/>
            <person name="Ding L."/>
            <person name="Gujja S."/>
            <person name="Magrini V."/>
            <person name="Misas E."/>
            <person name="Mitreva M."/>
            <person name="Priest M."/>
            <person name="Saif S."/>
            <person name="Whiston E.A."/>
            <person name="Young S."/>
            <person name="Zeng Q."/>
            <person name="Goldman W.E."/>
            <person name="Mardis E.R."/>
            <person name="Taylor J.W."/>
            <person name="McEwen J.G."/>
            <person name="Clay O.K."/>
            <person name="Klein B.S."/>
            <person name="Cuomo C.A."/>
        </authorList>
    </citation>
    <scope>NUCLEOTIDE SEQUENCE [LARGE SCALE GENOMIC DNA]</scope>
    <source>
        <strain evidence="2">UAMH 139</strain>
    </source>
</reference>
<dbReference type="AlphaFoldDB" id="A0A0H1BA87"/>
<comment type="caution">
    <text evidence="1">The sequence shown here is derived from an EMBL/GenBank/DDBJ whole genome shotgun (WGS) entry which is preliminary data.</text>
</comment>
<gene>
    <name evidence="1" type="ORF">EMPG_16214</name>
</gene>
<dbReference type="Proteomes" id="UP000053573">
    <property type="component" value="Unassembled WGS sequence"/>
</dbReference>
<proteinExistence type="predicted"/>
<organism evidence="1 2">
    <name type="scientific">Blastomyces silverae</name>
    <dbReference type="NCBI Taxonomy" id="2060906"/>
    <lineage>
        <taxon>Eukaryota</taxon>
        <taxon>Fungi</taxon>
        <taxon>Dikarya</taxon>
        <taxon>Ascomycota</taxon>
        <taxon>Pezizomycotina</taxon>
        <taxon>Eurotiomycetes</taxon>
        <taxon>Eurotiomycetidae</taxon>
        <taxon>Onygenales</taxon>
        <taxon>Ajellomycetaceae</taxon>
        <taxon>Blastomyces</taxon>
    </lineage>
</organism>
<keyword evidence="2" id="KW-1185">Reference proteome</keyword>
<name>A0A0H1BA87_9EURO</name>
<sequence>MVPLENHLVKIIKHYLLIQKRLESVDTLSWALPAWHLQGTYEGRSKHVEVPAA</sequence>